<evidence type="ECO:0000259" key="1">
    <source>
        <dbReference type="Pfam" id="PF25273"/>
    </source>
</evidence>
<dbReference type="PANTHER" id="PTHR10773:SF19">
    <property type="match status" value="1"/>
</dbReference>
<dbReference type="AlphaFoldDB" id="A0AAU9U5L2"/>
<dbReference type="Pfam" id="PF25273">
    <property type="entry name" value="DUF7869"/>
    <property type="match status" value="1"/>
</dbReference>
<evidence type="ECO:0000313" key="2">
    <source>
        <dbReference type="EMBL" id="CAH2094448.1"/>
    </source>
</evidence>
<dbReference type="InterPro" id="IPR057191">
    <property type="entry name" value="DUF7869"/>
</dbReference>
<proteinExistence type="predicted"/>
<organism evidence="2 3">
    <name type="scientific">Euphydryas editha</name>
    <name type="common">Edith's checkerspot</name>
    <dbReference type="NCBI Taxonomy" id="104508"/>
    <lineage>
        <taxon>Eukaryota</taxon>
        <taxon>Metazoa</taxon>
        <taxon>Ecdysozoa</taxon>
        <taxon>Arthropoda</taxon>
        <taxon>Hexapoda</taxon>
        <taxon>Insecta</taxon>
        <taxon>Pterygota</taxon>
        <taxon>Neoptera</taxon>
        <taxon>Endopterygota</taxon>
        <taxon>Lepidoptera</taxon>
        <taxon>Glossata</taxon>
        <taxon>Ditrysia</taxon>
        <taxon>Papilionoidea</taxon>
        <taxon>Nymphalidae</taxon>
        <taxon>Nymphalinae</taxon>
        <taxon>Euphydryas</taxon>
    </lineage>
</organism>
<sequence>MDINIAPVLENKARKRIRDENQWKRNVKKRERYSAKNPPNIKDIKSCKHKTCGKLKCDTLNPQDIRKFHEAFYAKPDKTFQDNFLLKYMKVHTPKRRRRIVGNRAESKSYTKFYVRTYVKPYKLIRVCQQAFSKILNVGIHRLRNISKTFLLLGNIPEENRGGDKISRKNYAKKQNVMKFIESFKCIEGHYCRSATSERKYVSSDLNIRKMWKMYQNQQEDESLKVRHCYFRNIFNTNYNIGFKTPRVDVCSKCMELSEKLKRAQNDEKINLMAALRIHKLKAKCFFTFLREYDQQTLSISFDCQKNQVLPKVPDQAAYYSRQLYIYNFTIVIGNATNTFPKENVRIHTWTENVHAKSSNEIASAVFNFLSETDFTGIKKLRMLADGCGSQNKNSTMIAMVGYWLTNCAPSNVKIVELIFPVPGHSFMPADRVFGYIEKDVKNKEVILYPSEYIDIYERYGTVRKLGVDYSVKDWKSYSKDIMKPPGQYHFKFAECKRYYVTRVKNKPGRFLLRGEVNYKSDLGVAKSVLKPSVSSTSEFGIRDVPPFQNKVSALKLDDVKKLLSNHFGEDWISALGTNELLFYKNVLEGTNIGEPDYEEHCEYLPEVGMSV</sequence>
<comment type="caution">
    <text evidence="2">The sequence shown here is derived from an EMBL/GenBank/DDBJ whole genome shotgun (WGS) entry which is preliminary data.</text>
</comment>
<gene>
    <name evidence="2" type="ORF">EEDITHA_LOCUS10010</name>
</gene>
<protein>
    <recommendedName>
        <fullName evidence="1">DUF7869 domain-containing protein</fullName>
    </recommendedName>
</protein>
<dbReference type="Proteomes" id="UP001153954">
    <property type="component" value="Unassembled WGS sequence"/>
</dbReference>
<accession>A0AAU9U5L2</accession>
<name>A0AAU9U5L2_EUPED</name>
<evidence type="ECO:0000313" key="3">
    <source>
        <dbReference type="Proteomes" id="UP001153954"/>
    </source>
</evidence>
<dbReference type="PANTHER" id="PTHR10773">
    <property type="entry name" value="DNA-DIRECTED RNA POLYMERASES I, II, AND III SUBUNIT RPABC2"/>
    <property type="match status" value="1"/>
</dbReference>
<reference evidence="2" key="1">
    <citation type="submission" date="2022-03" db="EMBL/GenBank/DDBJ databases">
        <authorList>
            <person name="Tunstrom K."/>
        </authorList>
    </citation>
    <scope>NUCLEOTIDE SEQUENCE</scope>
</reference>
<feature type="domain" description="DUF7869" evidence="1">
    <location>
        <begin position="347"/>
        <end position="498"/>
    </location>
</feature>
<dbReference type="EMBL" id="CAKOGL010000014">
    <property type="protein sequence ID" value="CAH2094448.1"/>
    <property type="molecule type" value="Genomic_DNA"/>
</dbReference>
<keyword evidence="3" id="KW-1185">Reference proteome</keyword>